<evidence type="ECO:0000313" key="2">
    <source>
        <dbReference type="Proteomes" id="UP000095673"/>
    </source>
</evidence>
<evidence type="ECO:0000313" key="1">
    <source>
        <dbReference type="EMBL" id="CUM89825.1"/>
    </source>
</evidence>
<evidence type="ECO:0008006" key="3">
    <source>
        <dbReference type="Google" id="ProtNLM"/>
    </source>
</evidence>
<protein>
    <recommendedName>
        <fullName evidence="3">Conjugal transfer protein</fullName>
    </recommendedName>
</protein>
<organism evidence="1 2">
    <name type="scientific">Agathobacter rectalis</name>
    <dbReference type="NCBI Taxonomy" id="39491"/>
    <lineage>
        <taxon>Bacteria</taxon>
        <taxon>Bacillati</taxon>
        <taxon>Bacillota</taxon>
        <taxon>Clostridia</taxon>
        <taxon>Lachnospirales</taxon>
        <taxon>Lachnospiraceae</taxon>
        <taxon>Agathobacter</taxon>
    </lineage>
</organism>
<dbReference type="OrthoDB" id="9804828at2"/>
<dbReference type="Proteomes" id="UP000095673">
    <property type="component" value="Unassembled WGS sequence"/>
</dbReference>
<dbReference type="AlphaFoldDB" id="A0A173SJB8"/>
<dbReference type="RefSeq" id="WP_055237695.1">
    <property type="nucleotide sequence ID" value="NZ_CYXM01000004.1"/>
</dbReference>
<dbReference type="Pfam" id="PF14205">
    <property type="entry name" value="Cys_rich_KTR"/>
    <property type="match status" value="1"/>
</dbReference>
<dbReference type="InterPro" id="IPR025957">
    <property type="entry name" value="Cys_rich_KTR"/>
</dbReference>
<proteinExistence type="predicted"/>
<reference evidence="1 2" key="1">
    <citation type="submission" date="2015-09" db="EMBL/GenBank/DDBJ databases">
        <authorList>
            <consortium name="Pathogen Informatics"/>
        </authorList>
    </citation>
    <scope>NUCLEOTIDE SEQUENCE [LARGE SCALE GENOMIC DNA]</scope>
    <source>
        <strain evidence="1 2">2789STDY5834968</strain>
    </source>
</reference>
<name>A0A173SJB8_9FIRM</name>
<dbReference type="EMBL" id="CYXM01000004">
    <property type="protein sequence ID" value="CUM89825.1"/>
    <property type="molecule type" value="Genomic_DNA"/>
</dbReference>
<sequence length="61" mass="6922">MEDSKWILCPVCGNKTRLQLRADTELKNFPLYCPKCKQESLINAKDLQVTVIKGFGAKIHS</sequence>
<gene>
    <name evidence="1" type="ORF">ERS852580_01044</name>
</gene>
<accession>A0A173SJB8</accession>